<proteinExistence type="predicted"/>
<dbReference type="Gene3D" id="3.30.1370.110">
    <property type="match status" value="1"/>
</dbReference>
<evidence type="ECO:0000259" key="1">
    <source>
        <dbReference type="PROSITE" id="PS50828"/>
    </source>
</evidence>
<sequence>MSQRDHHSAEDLAMEDLAIFLAAVDGARPLPKRDRVVLDAPKPSPRPRQRELDEAAVIGELLRGPLAIDDWLDLGGADSFVRSGLSRTVLRDLRRGRWSIQGHVDLHGMNRHEAHEQVTGFVAESLAAGRRCLRIVHGRGHGSPGREAILRQLVKVWLGRCNDVLAFCHAPPSDGGDGALWVLLKAGGKQRERS</sequence>
<dbReference type="Proteomes" id="UP000697998">
    <property type="component" value="Unassembled WGS sequence"/>
</dbReference>
<dbReference type="EMBL" id="JADJMH010000034">
    <property type="protein sequence ID" value="MBK7677246.1"/>
    <property type="molecule type" value="Genomic_DNA"/>
</dbReference>
<comment type="caution">
    <text evidence="2">The sequence shown here is derived from an EMBL/GenBank/DDBJ whole genome shotgun (WGS) entry which is preliminary data.</text>
</comment>
<protein>
    <submittedName>
        <fullName evidence="2">Smr/MutS family protein</fullName>
    </submittedName>
</protein>
<feature type="domain" description="Smr" evidence="1">
    <location>
        <begin position="104"/>
        <end position="185"/>
    </location>
</feature>
<dbReference type="SUPFAM" id="SSF160443">
    <property type="entry name" value="SMR domain-like"/>
    <property type="match status" value="1"/>
</dbReference>
<dbReference type="Pfam" id="PF01713">
    <property type="entry name" value="Smr"/>
    <property type="match status" value="1"/>
</dbReference>
<evidence type="ECO:0000313" key="3">
    <source>
        <dbReference type="Proteomes" id="UP000697998"/>
    </source>
</evidence>
<dbReference type="PROSITE" id="PS50828">
    <property type="entry name" value="SMR"/>
    <property type="match status" value="1"/>
</dbReference>
<name>A0A935Q3T3_9PROT</name>
<dbReference type="AlphaFoldDB" id="A0A935Q3T3"/>
<dbReference type="PANTHER" id="PTHR35562">
    <property type="entry name" value="DNA ENDONUCLEASE SMRA-RELATED"/>
    <property type="match status" value="1"/>
</dbReference>
<dbReference type="InterPro" id="IPR036063">
    <property type="entry name" value="Smr_dom_sf"/>
</dbReference>
<accession>A0A935Q3T3</accession>
<evidence type="ECO:0000313" key="2">
    <source>
        <dbReference type="EMBL" id="MBK7677246.1"/>
    </source>
</evidence>
<organism evidence="2 3">
    <name type="scientific">Candidatus Accumulibacter proximus</name>
    <dbReference type="NCBI Taxonomy" id="2954385"/>
    <lineage>
        <taxon>Bacteria</taxon>
        <taxon>Pseudomonadati</taxon>
        <taxon>Pseudomonadota</taxon>
        <taxon>Betaproteobacteria</taxon>
        <taxon>Candidatus Accumulibacter</taxon>
    </lineage>
</organism>
<gene>
    <name evidence="2" type="ORF">IPJ27_22205</name>
</gene>
<reference evidence="2 3" key="1">
    <citation type="submission" date="2020-10" db="EMBL/GenBank/DDBJ databases">
        <title>Connecting structure to function with the recovery of over 1000 high-quality activated sludge metagenome-assembled genomes encoding full-length rRNA genes using long-read sequencing.</title>
        <authorList>
            <person name="Singleton C.M."/>
            <person name="Petriglieri F."/>
            <person name="Kristensen J.M."/>
            <person name="Kirkegaard R.H."/>
            <person name="Michaelsen T.Y."/>
            <person name="Andersen M.H."/>
            <person name="Karst S.M."/>
            <person name="Dueholm M.S."/>
            <person name="Nielsen P.H."/>
            <person name="Albertsen M."/>
        </authorList>
    </citation>
    <scope>NUCLEOTIDE SEQUENCE [LARGE SCALE GENOMIC DNA]</scope>
    <source>
        <strain evidence="2">EsbW_18-Q3-R4-48_BATAC.285</strain>
    </source>
</reference>
<dbReference type="PANTHER" id="PTHR35562:SF2">
    <property type="entry name" value="DNA ENDONUCLEASE SMRA-RELATED"/>
    <property type="match status" value="1"/>
</dbReference>
<dbReference type="InterPro" id="IPR002625">
    <property type="entry name" value="Smr_dom"/>
</dbReference>
<dbReference type="SMART" id="SM00463">
    <property type="entry name" value="SMR"/>
    <property type="match status" value="1"/>
</dbReference>